<evidence type="ECO:0000313" key="1">
    <source>
        <dbReference type="EMBL" id="MDP5182637.1"/>
    </source>
</evidence>
<dbReference type="InterPro" id="IPR025447">
    <property type="entry name" value="DUF4192"/>
</dbReference>
<comment type="caution">
    <text evidence="1">The sequence shown here is derived from an EMBL/GenBank/DDBJ whole genome shotgun (WGS) entry which is preliminary data.</text>
</comment>
<gene>
    <name evidence="1" type="ORF">QOZ88_08290</name>
</gene>
<reference evidence="2" key="1">
    <citation type="submission" date="2023-05" db="EMBL/GenBank/DDBJ databases">
        <title>Draft genome of Pseudofrankia sp. BMG5.37.</title>
        <authorList>
            <person name="Gtari M."/>
            <person name="Ghodhbane F."/>
            <person name="Sbissi I."/>
        </authorList>
    </citation>
    <scope>NUCLEOTIDE SEQUENCE [LARGE SCALE GENOMIC DNA]</scope>
    <source>
        <strain evidence="2">BMG 814</strain>
    </source>
</reference>
<accession>A0ABT9IBM7</accession>
<evidence type="ECO:0000313" key="2">
    <source>
        <dbReference type="Proteomes" id="UP001233673"/>
    </source>
</evidence>
<name>A0ABT9IBM7_9ACTN</name>
<protein>
    <submittedName>
        <fullName evidence="1">DUF4192 domain-containing protein</fullName>
    </submittedName>
</protein>
<organism evidence="1 2">
    <name type="scientific">Blastococcus carthaginiensis</name>
    <dbReference type="NCBI Taxonomy" id="3050034"/>
    <lineage>
        <taxon>Bacteria</taxon>
        <taxon>Bacillati</taxon>
        <taxon>Actinomycetota</taxon>
        <taxon>Actinomycetes</taxon>
        <taxon>Geodermatophilales</taxon>
        <taxon>Geodermatophilaceae</taxon>
        <taxon>Blastococcus</taxon>
    </lineage>
</organism>
<dbReference type="Pfam" id="PF13830">
    <property type="entry name" value="DUF4192"/>
    <property type="match status" value="1"/>
</dbReference>
<sequence length="359" mass="36888">MDLPTAQHPADQLEIRLSDPGEVAAALPQLLGFHPAESVVLIGLGGPSGGRVGLTVRGDLPPDGDAARTARLLVRSLHSDRPAAALAVVVSDEADDPAPDGSVADLLPHRALVHELVLALAAAGIAPRDVLLVRRGRWWSYDCPHACCAPGAGTPLPGGVSALAAAAVCTGQVVAADRAELAERLDAPTGSGPGMQAACLRAAAGRAARLQEVGRPALVEESWAAVRRAVARYRPGAAGQGPLDDDELAALGWALRDVRVRDRALQLALGPDAAAAEVLWTECTRRVPAPLDAAPATLLAVSAWLRGDGAMAGIALDRALDGDPEHTLALLLRRALDACLPPAGLRDLIGRAAEPDPQA</sequence>
<proteinExistence type="predicted"/>
<dbReference type="RefSeq" id="WP_305999319.1">
    <property type="nucleotide sequence ID" value="NZ_JASNFN010000006.1"/>
</dbReference>
<dbReference type="Proteomes" id="UP001233673">
    <property type="component" value="Unassembled WGS sequence"/>
</dbReference>
<keyword evidence="2" id="KW-1185">Reference proteome</keyword>
<dbReference type="EMBL" id="JASNFN010000006">
    <property type="protein sequence ID" value="MDP5182637.1"/>
    <property type="molecule type" value="Genomic_DNA"/>
</dbReference>